<evidence type="ECO:0000256" key="1">
    <source>
        <dbReference type="SAM" id="Phobius"/>
    </source>
</evidence>
<feature type="transmembrane region" description="Helical" evidence="1">
    <location>
        <begin position="21"/>
        <end position="43"/>
    </location>
</feature>
<proteinExistence type="predicted"/>
<keyword evidence="1" id="KW-0472">Membrane</keyword>
<protein>
    <recommendedName>
        <fullName evidence="4">Anti-sigma F factor</fullName>
    </recommendedName>
</protein>
<evidence type="ECO:0008006" key="4">
    <source>
        <dbReference type="Google" id="ProtNLM"/>
    </source>
</evidence>
<evidence type="ECO:0000313" key="3">
    <source>
        <dbReference type="Proteomes" id="UP000198866"/>
    </source>
</evidence>
<feature type="transmembrane region" description="Helical" evidence="1">
    <location>
        <begin position="86"/>
        <end position="108"/>
    </location>
</feature>
<dbReference type="Proteomes" id="UP000198866">
    <property type="component" value="Unassembled WGS sequence"/>
</dbReference>
<dbReference type="STRING" id="667676.SAMN05192539_104544"/>
<name>A0A1H7E9G3_9BURK</name>
<evidence type="ECO:0000313" key="2">
    <source>
        <dbReference type="EMBL" id="SEK09697.1"/>
    </source>
</evidence>
<accession>A0A1H7E9G3</accession>
<dbReference type="AlphaFoldDB" id="A0A1H7E9G3"/>
<keyword evidence="1" id="KW-1133">Transmembrane helix</keyword>
<sequence>MLADGPRAPSRSAVACRLGGGVAFSVVAALLMLAFVVPGGIPVQALIARLALTTFWLKVALPLSITIAAVCVASRLSQPGVRVGRAWHALLAPFVVVWLVALATLLAASADSRSALILGHTWRTCSLNIALLSIPALFTLLRAMRRLAPTRPALAGAATGLLAGAIGALTYCLRCPEMEAPFWATWYLLGMAAPTLAGALLGRRLMRW</sequence>
<gene>
    <name evidence="2" type="ORF">SAMN05192539_104544</name>
</gene>
<keyword evidence="3" id="KW-1185">Reference proteome</keyword>
<feature type="transmembrane region" description="Helical" evidence="1">
    <location>
        <begin position="153"/>
        <end position="171"/>
    </location>
</feature>
<keyword evidence="1" id="KW-0812">Transmembrane</keyword>
<organism evidence="2 3">
    <name type="scientific">Paraburkholderia diazotrophica</name>
    <dbReference type="NCBI Taxonomy" id="667676"/>
    <lineage>
        <taxon>Bacteria</taxon>
        <taxon>Pseudomonadati</taxon>
        <taxon>Pseudomonadota</taxon>
        <taxon>Betaproteobacteria</taxon>
        <taxon>Burkholderiales</taxon>
        <taxon>Burkholderiaceae</taxon>
        <taxon>Paraburkholderia</taxon>
    </lineage>
</organism>
<feature type="transmembrane region" description="Helical" evidence="1">
    <location>
        <begin position="183"/>
        <end position="202"/>
    </location>
</feature>
<reference evidence="3" key="1">
    <citation type="submission" date="2016-10" db="EMBL/GenBank/DDBJ databases">
        <authorList>
            <person name="Varghese N."/>
            <person name="Submissions S."/>
        </authorList>
    </citation>
    <scope>NUCLEOTIDE SEQUENCE [LARGE SCALE GENOMIC DNA]</scope>
    <source>
        <strain evidence="3">LMG 26031</strain>
    </source>
</reference>
<dbReference type="Pfam" id="PF06532">
    <property type="entry name" value="NrsF"/>
    <property type="match status" value="1"/>
</dbReference>
<dbReference type="InterPro" id="IPR009495">
    <property type="entry name" value="NrsF"/>
</dbReference>
<feature type="transmembrane region" description="Helical" evidence="1">
    <location>
        <begin position="120"/>
        <end position="141"/>
    </location>
</feature>
<dbReference type="EMBL" id="FNYE01000045">
    <property type="protein sequence ID" value="SEK09697.1"/>
    <property type="molecule type" value="Genomic_DNA"/>
</dbReference>
<feature type="transmembrane region" description="Helical" evidence="1">
    <location>
        <begin position="55"/>
        <end position="74"/>
    </location>
</feature>